<dbReference type="Proteomes" id="UP000217065">
    <property type="component" value="Unassembled WGS sequence"/>
</dbReference>
<keyword evidence="2" id="KW-1185">Reference proteome</keyword>
<dbReference type="OrthoDB" id="32865at2"/>
<dbReference type="GO" id="GO:0016853">
    <property type="term" value="F:isomerase activity"/>
    <property type="evidence" value="ECO:0007669"/>
    <property type="project" value="UniProtKB-KW"/>
</dbReference>
<dbReference type="RefSeq" id="WP_094942287.1">
    <property type="nucleotide sequence ID" value="NZ_NOKQ01000196.1"/>
</dbReference>
<name>A0A264W5D7_9BACL</name>
<proteinExistence type="predicted"/>
<protein>
    <submittedName>
        <fullName evidence="1">Thiol-disulfide isomerase</fullName>
    </submittedName>
</protein>
<accession>A0A264W5D7</accession>
<dbReference type="AlphaFoldDB" id="A0A264W5D7"/>
<keyword evidence="1" id="KW-0413">Isomerase</keyword>
<dbReference type="Pfam" id="PF05768">
    <property type="entry name" value="Glrx-like"/>
    <property type="match status" value="1"/>
</dbReference>
<dbReference type="InterPro" id="IPR008554">
    <property type="entry name" value="Glutaredoxin-like"/>
</dbReference>
<evidence type="ECO:0000313" key="2">
    <source>
        <dbReference type="Proteomes" id="UP000217065"/>
    </source>
</evidence>
<dbReference type="SUPFAM" id="SSF52833">
    <property type="entry name" value="Thioredoxin-like"/>
    <property type="match status" value="1"/>
</dbReference>
<dbReference type="EMBL" id="NOKQ01000196">
    <property type="protein sequence ID" value="OZS78267.1"/>
    <property type="molecule type" value="Genomic_DNA"/>
</dbReference>
<sequence>MVKEVQFYTRQGCPLCDEGKRMLELVAEDIPLHIQELNIEDDEQIHEKYMLMIPVIEYKGSIIQYGNIDYATLYEALEGSL</sequence>
<organism evidence="1 2">
    <name type="scientific">Tetzosporium hominis</name>
    <dbReference type="NCBI Taxonomy" id="2020506"/>
    <lineage>
        <taxon>Bacteria</taxon>
        <taxon>Bacillati</taxon>
        <taxon>Bacillota</taxon>
        <taxon>Bacilli</taxon>
        <taxon>Bacillales</taxon>
        <taxon>Caryophanaceae</taxon>
        <taxon>Tetzosporium</taxon>
    </lineage>
</organism>
<dbReference type="Gene3D" id="3.40.30.10">
    <property type="entry name" value="Glutaredoxin"/>
    <property type="match status" value="1"/>
</dbReference>
<comment type="caution">
    <text evidence="1">The sequence shown here is derived from an EMBL/GenBank/DDBJ whole genome shotgun (WGS) entry which is preliminary data.</text>
</comment>
<gene>
    <name evidence="1" type="ORF">CF394_05775</name>
</gene>
<dbReference type="InterPro" id="IPR036249">
    <property type="entry name" value="Thioredoxin-like_sf"/>
</dbReference>
<reference evidence="1 2" key="1">
    <citation type="submission" date="2017-07" db="EMBL/GenBank/DDBJ databases">
        <title>Tetzosporium hominis gen.nov. sp.nov.</title>
        <authorList>
            <person name="Tetz G."/>
            <person name="Tetz V."/>
        </authorList>
    </citation>
    <scope>NUCLEOTIDE SEQUENCE [LARGE SCALE GENOMIC DNA]</scope>
    <source>
        <strain evidence="1 2">VT-49</strain>
    </source>
</reference>
<evidence type="ECO:0000313" key="1">
    <source>
        <dbReference type="EMBL" id="OZS78267.1"/>
    </source>
</evidence>